<dbReference type="InterPro" id="IPR009580">
    <property type="entry name" value="GPI_biosynthesis_protein_Pig-F"/>
</dbReference>
<organism evidence="11 12">
    <name type="scientific">Debaryomyces fabryi</name>
    <dbReference type="NCBI Taxonomy" id="58627"/>
    <lineage>
        <taxon>Eukaryota</taxon>
        <taxon>Fungi</taxon>
        <taxon>Dikarya</taxon>
        <taxon>Ascomycota</taxon>
        <taxon>Saccharomycotina</taxon>
        <taxon>Pichiomycetes</taxon>
        <taxon>Debaryomycetaceae</taxon>
        <taxon>Debaryomyces</taxon>
    </lineage>
</organism>
<dbReference type="Proteomes" id="UP000054251">
    <property type="component" value="Unassembled WGS sequence"/>
</dbReference>
<proteinExistence type="inferred from homology"/>
<feature type="transmembrane region" description="Helical" evidence="10">
    <location>
        <begin position="142"/>
        <end position="160"/>
    </location>
</feature>
<evidence type="ECO:0000256" key="4">
    <source>
        <dbReference type="ARBA" id="ARBA00020927"/>
    </source>
</evidence>
<comment type="pathway">
    <text evidence="2">Glycolipid biosynthesis; glycosylphosphatidylinositol-anchor biosynthesis.</text>
</comment>
<dbReference type="GO" id="GO:0006506">
    <property type="term" value="P:GPI anchor biosynthetic process"/>
    <property type="evidence" value="ECO:0007669"/>
    <property type="project" value="UniProtKB-UniPathway"/>
</dbReference>
<evidence type="ECO:0000313" key="12">
    <source>
        <dbReference type="Proteomes" id="UP000054251"/>
    </source>
</evidence>
<evidence type="ECO:0000256" key="10">
    <source>
        <dbReference type="SAM" id="Phobius"/>
    </source>
</evidence>
<accession>A0A0V1Q4X7</accession>
<dbReference type="OrthoDB" id="17366at2759"/>
<dbReference type="RefSeq" id="XP_015469624.1">
    <property type="nucleotide sequence ID" value="XM_015609491.1"/>
</dbReference>
<feature type="transmembrane region" description="Helical" evidence="10">
    <location>
        <begin position="36"/>
        <end position="55"/>
    </location>
</feature>
<dbReference type="GO" id="GO:0005789">
    <property type="term" value="C:endoplasmic reticulum membrane"/>
    <property type="evidence" value="ECO:0007669"/>
    <property type="project" value="UniProtKB-SubCell"/>
</dbReference>
<dbReference type="UniPathway" id="UPA00196"/>
<evidence type="ECO:0000256" key="2">
    <source>
        <dbReference type="ARBA" id="ARBA00004687"/>
    </source>
</evidence>
<evidence type="ECO:0000256" key="5">
    <source>
        <dbReference type="ARBA" id="ARBA00022502"/>
    </source>
</evidence>
<dbReference type="EMBL" id="LMYN01000008">
    <property type="protein sequence ID" value="KSA03522.1"/>
    <property type="molecule type" value="Genomic_DNA"/>
</dbReference>
<dbReference type="GeneID" id="26837670"/>
<gene>
    <name evidence="11" type="ORF">AC631_00661</name>
</gene>
<evidence type="ECO:0000256" key="3">
    <source>
        <dbReference type="ARBA" id="ARBA00007978"/>
    </source>
</evidence>
<dbReference type="Pfam" id="PF06699">
    <property type="entry name" value="PIG-F"/>
    <property type="match status" value="1"/>
</dbReference>
<evidence type="ECO:0000256" key="9">
    <source>
        <dbReference type="ARBA" id="ARBA00023136"/>
    </source>
</evidence>
<evidence type="ECO:0000313" key="11">
    <source>
        <dbReference type="EMBL" id="KSA03522.1"/>
    </source>
</evidence>
<keyword evidence="6 10" id="KW-0812">Transmembrane</keyword>
<protein>
    <recommendedName>
        <fullName evidence="4">Glycosylphosphatidylinositol anchor biosynthesis protein 11</fullName>
    </recommendedName>
</protein>
<keyword evidence="9 10" id="KW-0472">Membrane</keyword>
<keyword evidence="5" id="KW-0337">GPI-anchor biosynthesis</keyword>
<comment type="caution">
    <text evidence="11">The sequence shown here is derived from an EMBL/GenBank/DDBJ whole genome shotgun (WGS) entry which is preliminary data.</text>
</comment>
<comment type="similarity">
    <text evidence="3">Belongs to the PIGF family.</text>
</comment>
<keyword evidence="7" id="KW-0256">Endoplasmic reticulum</keyword>
<evidence type="ECO:0000256" key="7">
    <source>
        <dbReference type="ARBA" id="ARBA00022824"/>
    </source>
</evidence>
<evidence type="ECO:0000256" key="8">
    <source>
        <dbReference type="ARBA" id="ARBA00022989"/>
    </source>
</evidence>
<name>A0A0V1Q4X7_9ASCO</name>
<dbReference type="AlphaFoldDB" id="A0A0V1Q4X7"/>
<comment type="subcellular location">
    <subcellularLocation>
        <location evidence="1">Endoplasmic reticulum membrane</location>
        <topology evidence="1">Multi-pass membrane protein</topology>
    </subcellularLocation>
</comment>
<sequence length="236" mass="26328">MPPKLKATRKSVSFQYSSDESVSKSQYILKREFPQIETSTLTIPFHAILMIFGLYKAGLTANASEVMLKGILSLIPLQLLYGYLITTRFTEKSKKSKTQNSSENVPLLLAGGVVISLVLSVPLFVLLILLGAPLASHLKETYLLSIHLSLLIFYPLLILYKYDYKLLIKFLDADGVYNAIAKNQILFSAVLAVIGTWFGVIPIPLDWDRDWQQWPITLLTGAYIGSFVGGVSCFIF</sequence>
<evidence type="ECO:0000256" key="1">
    <source>
        <dbReference type="ARBA" id="ARBA00004477"/>
    </source>
</evidence>
<evidence type="ECO:0000256" key="6">
    <source>
        <dbReference type="ARBA" id="ARBA00022692"/>
    </source>
</evidence>
<feature type="transmembrane region" description="Helical" evidence="10">
    <location>
        <begin position="107"/>
        <end position="130"/>
    </location>
</feature>
<reference evidence="11 12" key="1">
    <citation type="submission" date="2015-11" db="EMBL/GenBank/DDBJ databases">
        <title>The genome of Debaryomyces fabryi.</title>
        <authorList>
            <person name="Tafer H."/>
            <person name="Lopandic K."/>
        </authorList>
    </citation>
    <scope>NUCLEOTIDE SEQUENCE [LARGE SCALE GENOMIC DNA]</scope>
    <source>
        <strain evidence="11 12">CBS 789</strain>
    </source>
</reference>
<keyword evidence="12" id="KW-1185">Reference proteome</keyword>
<feature type="transmembrane region" description="Helical" evidence="10">
    <location>
        <begin position="211"/>
        <end position="235"/>
    </location>
</feature>
<feature type="transmembrane region" description="Helical" evidence="10">
    <location>
        <begin position="185"/>
        <end position="205"/>
    </location>
</feature>
<keyword evidence="8 10" id="KW-1133">Transmembrane helix</keyword>
<feature type="transmembrane region" description="Helical" evidence="10">
    <location>
        <begin position="67"/>
        <end position="86"/>
    </location>
</feature>